<dbReference type="EMBL" id="KN050674">
    <property type="protein sequence ID" value="KFL98067.1"/>
    <property type="molecule type" value="Genomic_DNA"/>
</dbReference>
<feature type="region of interest" description="Disordered" evidence="1">
    <location>
        <begin position="125"/>
        <end position="145"/>
    </location>
</feature>
<feature type="transmembrane region" description="Helical" evidence="2">
    <location>
        <begin position="6"/>
        <end position="25"/>
    </location>
</feature>
<dbReference type="NCBIfam" id="TIGR01673">
    <property type="entry name" value="holin_LLH"/>
    <property type="match status" value="1"/>
</dbReference>
<dbReference type="AlphaFoldDB" id="A0AB34P2U1"/>
<evidence type="ECO:0000256" key="2">
    <source>
        <dbReference type="SAM" id="Phobius"/>
    </source>
</evidence>
<name>A0AB34P2U1_LACGS</name>
<protein>
    <submittedName>
        <fullName evidence="3">Phage holin, LL-H family</fullName>
    </submittedName>
</protein>
<gene>
    <name evidence="3" type="ORF">HMPREF5175_00909</name>
</gene>
<keyword evidence="2" id="KW-0812">Transmembrane</keyword>
<evidence type="ECO:0000256" key="1">
    <source>
        <dbReference type="SAM" id="MobiDB-lite"/>
    </source>
</evidence>
<accession>A0AB34P2U1</accession>
<proteinExistence type="predicted"/>
<dbReference type="Pfam" id="PF09682">
    <property type="entry name" value="Phage_holin_6_1"/>
    <property type="match status" value="1"/>
</dbReference>
<dbReference type="Proteomes" id="UP000030761">
    <property type="component" value="Unassembled WGS sequence"/>
</dbReference>
<dbReference type="RefSeq" id="WP_003653976.1">
    <property type="nucleotide sequence ID" value="NZ_KN050674.1"/>
</dbReference>
<sequence length="145" mass="15649">MNFSQVLETAIVFLSVVAVAIASIYSKHKIEIDKRAAQGDLLAKSEQLAARSVTPLVYQAEKRGGSGEDKLEFVISTLNILLTMAHLPSLPTSFLKGLAEKSVTAMKQAQSIADTVDKPNKTITASFGQDAKTEQSNLDNGWPKD</sequence>
<keyword evidence="2" id="KW-0472">Membrane</keyword>
<keyword evidence="2" id="KW-1133">Transmembrane helix</keyword>
<reference evidence="3 4" key="1">
    <citation type="submission" date="2010-03" db="EMBL/GenBank/DDBJ databases">
        <title>The Genome Sequence of Lactobacillus gasseri strain SV-16A-US.</title>
        <authorList>
            <consortium name="The Broad Institute Genome Sequencing Platform"/>
            <person name="Ward D."/>
            <person name="Earl A."/>
            <person name="Feldgarden M."/>
            <person name="Gevers D."/>
            <person name="Young S.K."/>
            <person name="Zeng Q."/>
            <person name="Koehrsen M."/>
            <person name="Alvarado L."/>
            <person name="Berlin A."/>
            <person name="Bochicchio J."/>
            <person name="Borenstein D."/>
            <person name="Chapman S.B."/>
            <person name="Chen Z."/>
            <person name="Engels R."/>
            <person name="Freedman E."/>
            <person name="Gellesch M."/>
            <person name="Goldberg J."/>
            <person name="Griggs A."/>
            <person name="Gujja S."/>
            <person name="Heilman E."/>
            <person name="Heiman D."/>
            <person name="Hepburn T."/>
            <person name="Howarth C."/>
            <person name="Jen D."/>
            <person name="Larson L."/>
            <person name="Mehta T."/>
            <person name="Park D."/>
            <person name="Pearson M."/>
            <person name="Roberts A."/>
            <person name="Saif S."/>
            <person name="Shea T."/>
            <person name="Shenoy N."/>
            <person name="Sisk P."/>
            <person name="Stolte C."/>
            <person name="Sykes S."/>
            <person name="Thomson T."/>
            <person name="Walk T."/>
            <person name="White J."/>
            <person name="Yandava C."/>
            <person name="Liu Y."/>
            <person name="Xu Q."/>
            <person name="Haas B."/>
            <person name="Nusbaum C."/>
            <person name="Birren B."/>
        </authorList>
    </citation>
    <scope>NUCLEOTIDE SEQUENCE [LARGE SCALE GENOMIC DNA]</scope>
    <source>
        <strain evidence="3 4">SV-16A-US</strain>
    </source>
</reference>
<evidence type="ECO:0000313" key="4">
    <source>
        <dbReference type="Proteomes" id="UP000030761"/>
    </source>
</evidence>
<evidence type="ECO:0000313" key="3">
    <source>
        <dbReference type="EMBL" id="KFL98067.1"/>
    </source>
</evidence>
<organism evidence="3 4">
    <name type="scientific">Lactobacillus gasseri SV-16A-US</name>
    <dbReference type="NCBI Taxonomy" id="575604"/>
    <lineage>
        <taxon>Bacteria</taxon>
        <taxon>Bacillati</taxon>
        <taxon>Bacillota</taxon>
        <taxon>Bacilli</taxon>
        <taxon>Lactobacillales</taxon>
        <taxon>Lactobacillaceae</taxon>
        <taxon>Lactobacillus</taxon>
    </lineage>
</organism>
<dbReference type="InterPro" id="IPR010026">
    <property type="entry name" value="Phage_holin_LL-H"/>
</dbReference>